<dbReference type="PROSITE" id="PS51737">
    <property type="entry name" value="RECOMBINASE_DNA_BIND"/>
    <property type="match status" value="1"/>
</dbReference>
<dbReference type="InterPro" id="IPR011109">
    <property type="entry name" value="DNA_bind_recombinase_dom"/>
</dbReference>
<protein>
    <submittedName>
        <fullName evidence="4">Recombinase family protein</fullName>
    </submittedName>
</protein>
<organism evidence="4 5">
    <name type="scientific">Candidatus Dojkabacteria bacterium</name>
    <dbReference type="NCBI Taxonomy" id="2099670"/>
    <lineage>
        <taxon>Bacteria</taxon>
        <taxon>Candidatus Dojkabacteria</taxon>
    </lineage>
</organism>
<evidence type="ECO:0000313" key="4">
    <source>
        <dbReference type="EMBL" id="MCA9380927.1"/>
    </source>
</evidence>
<dbReference type="Gene3D" id="3.90.1750.20">
    <property type="entry name" value="Putative Large Serine Recombinase, Chain B, Domain 2"/>
    <property type="match status" value="1"/>
</dbReference>
<evidence type="ECO:0000256" key="1">
    <source>
        <dbReference type="ARBA" id="ARBA00023125"/>
    </source>
</evidence>
<evidence type="ECO:0000259" key="3">
    <source>
        <dbReference type="PROSITE" id="PS51737"/>
    </source>
</evidence>
<name>A0A955L0D9_9BACT</name>
<dbReference type="GO" id="GO:0003677">
    <property type="term" value="F:DNA binding"/>
    <property type="evidence" value="ECO:0007669"/>
    <property type="project" value="UniProtKB-KW"/>
</dbReference>
<dbReference type="PANTHER" id="PTHR30461">
    <property type="entry name" value="DNA-INVERTASE FROM LAMBDOID PROPHAGE"/>
    <property type="match status" value="1"/>
</dbReference>
<dbReference type="AlphaFoldDB" id="A0A955L0D9"/>
<sequence>MENILASFAQFDNEVRTERIVNGLRSRVEQGFWIWDPPLGYIRDYTSSSNPKPIIKDKSKEVFIQQAWDMFLTGHYQMAEIVRFLNSNNVRTKNNKPIDRRLISKILRNPFYAGIVYSDKFGIKVPGKHKGYVTELEFNKIQKIIENNINKAKTVYKNDEYSLNRTIKCINCGNLLSGAKSKGKKKYYYYYQCGNSNCPFRQAVNKDVAEEKFIELLESIQMPQDDLELFKEIIIDVYECEYDISIQQQDEAYNNIKKVESKLKKIQQLLEDGVYSSEEYINRKNELDAELITLKITSSELGINKDELETCINYICKFIKHLPIFWKGLSNNEKRKLNSLLFPDGLEFEKNAYRTPKIHEALVIFNTVNTINKEGTFEVIETSLGDPGETRTRNQ</sequence>
<dbReference type="PANTHER" id="PTHR30461:SF2">
    <property type="entry name" value="SERINE RECOMBINASE PINE-RELATED"/>
    <property type="match status" value="1"/>
</dbReference>
<evidence type="ECO:0000313" key="5">
    <source>
        <dbReference type="Proteomes" id="UP000775877"/>
    </source>
</evidence>
<dbReference type="InterPro" id="IPR038109">
    <property type="entry name" value="DNA_bind_recomb_sf"/>
</dbReference>
<comment type="caution">
    <text evidence="4">The sequence shown here is derived from an EMBL/GenBank/DDBJ whole genome shotgun (WGS) entry which is preliminary data.</text>
</comment>
<dbReference type="Proteomes" id="UP000775877">
    <property type="component" value="Unassembled WGS sequence"/>
</dbReference>
<dbReference type="InterPro" id="IPR050639">
    <property type="entry name" value="SSR_resolvase"/>
</dbReference>
<gene>
    <name evidence="4" type="ORF">KC678_01550</name>
</gene>
<proteinExistence type="predicted"/>
<accession>A0A955L0D9</accession>
<keyword evidence="2" id="KW-0233">DNA recombination</keyword>
<keyword evidence="1" id="KW-0238">DNA-binding</keyword>
<feature type="domain" description="Recombinase" evidence="3">
    <location>
        <begin position="38"/>
        <end position="151"/>
    </location>
</feature>
<dbReference type="Pfam" id="PF07508">
    <property type="entry name" value="Recombinase"/>
    <property type="match status" value="1"/>
</dbReference>
<dbReference type="EMBL" id="JAGQLJ010000031">
    <property type="protein sequence ID" value="MCA9380927.1"/>
    <property type="molecule type" value="Genomic_DNA"/>
</dbReference>
<reference evidence="4" key="2">
    <citation type="journal article" date="2021" name="Microbiome">
        <title>Successional dynamics and alternative stable states in a saline activated sludge microbial community over 9 years.</title>
        <authorList>
            <person name="Wang Y."/>
            <person name="Ye J."/>
            <person name="Ju F."/>
            <person name="Liu L."/>
            <person name="Boyd J.A."/>
            <person name="Deng Y."/>
            <person name="Parks D.H."/>
            <person name="Jiang X."/>
            <person name="Yin X."/>
            <person name="Woodcroft B.J."/>
            <person name="Tyson G.W."/>
            <person name="Hugenholtz P."/>
            <person name="Polz M.F."/>
            <person name="Zhang T."/>
        </authorList>
    </citation>
    <scope>NUCLEOTIDE SEQUENCE</scope>
    <source>
        <strain evidence="4">HKST-UBA13</strain>
    </source>
</reference>
<dbReference type="GO" id="GO:0000150">
    <property type="term" value="F:DNA strand exchange activity"/>
    <property type="evidence" value="ECO:0007669"/>
    <property type="project" value="InterPro"/>
</dbReference>
<evidence type="ECO:0000256" key="2">
    <source>
        <dbReference type="ARBA" id="ARBA00023172"/>
    </source>
</evidence>
<reference evidence="4" key="1">
    <citation type="submission" date="2020-04" db="EMBL/GenBank/DDBJ databases">
        <authorList>
            <person name="Zhang T."/>
        </authorList>
    </citation>
    <scope>NUCLEOTIDE SEQUENCE</scope>
    <source>
        <strain evidence="4">HKST-UBA13</strain>
    </source>
</reference>